<organism evidence="4 5">
    <name type="scientific">Agaricus bisporus var. burnettii</name>
    <dbReference type="NCBI Taxonomy" id="192524"/>
    <lineage>
        <taxon>Eukaryota</taxon>
        <taxon>Fungi</taxon>
        <taxon>Dikarya</taxon>
        <taxon>Basidiomycota</taxon>
        <taxon>Agaricomycotina</taxon>
        <taxon>Agaricomycetes</taxon>
        <taxon>Agaricomycetidae</taxon>
        <taxon>Agaricales</taxon>
        <taxon>Agaricineae</taxon>
        <taxon>Agaricaceae</taxon>
        <taxon>Agaricus</taxon>
    </lineage>
</organism>
<evidence type="ECO:0000259" key="3">
    <source>
        <dbReference type="Pfam" id="PF23585"/>
    </source>
</evidence>
<dbReference type="InterPro" id="IPR055561">
    <property type="entry name" value="DUF7137"/>
</dbReference>
<dbReference type="PANTHER" id="PTHR42028">
    <property type="entry name" value="CHROMOSOME 1, WHOLE GENOME SHOTGUN SEQUENCE"/>
    <property type="match status" value="1"/>
</dbReference>
<keyword evidence="2" id="KW-0472">Membrane</keyword>
<dbReference type="Proteomes" id="UP000629468">
    <property type="component" value="Unassembled WGS sequence"/>
</dbReference>
<evidence type="ECO:0000313" key="5">
    <source>
        <dbReference type="Proteomes" id="UP000629468"/>
    </source>
</evidence>
<gene>
    <name evidence="4" type="ORF">Agabi119p4_6733</name>
</gene>
<dbReference type="Pfam" id="PF23585">
    <property type="entry name" value="DUF7137"/>
    <property type="match status" value="1"/>
</dbReference>
<protein>
    <recommendedName>
        <fullName evidence="3">DUF7137 domain-containing protein</fullName>
    </recommendedName>
</protein>
<evidence type="ECO:0000256" key="1">
    <source>
        <dbReference type="SAM" id="MobiDB-lite"/>
    </source>
</evidence>
<feature type="transmembrane region" description="Helical" evidence="2">
    <location>
        <begin position="218"/>
        <end position="245"/>
    </location>
</feature>
<evidence type="ECO:0000256" key="2">
    <source>
        <dbReference type="SAM" id="Phobius"/>
    </source>
</evidence>
<feature type="region of interest" description="Disordered" evidence="1">
    <location>
        <begin position="1"/>
        <end position="30"/>
    </location>
</feature>
<reference evidence="4 5" key="1">
    <citation type="journal article" name="Sci. Rep.">
        <title>Telomere-to-telomere assembled and centromere annotated genomes of the two main subspecies of the button mushroom Agaricus bisporus reveal especially polymorphic chromosome ends.</title>
        <authorList>
            <person name="Sonnenberg A.S.M."/>
            <person name="Sedaghat-Telgerd N."/>
            <person name="Lavrijssen B."/>
            <person name="Ohm R.A."/>
            <person name="Hendrickx P.M."/>
            <person name="Scholtmeijer K."/>
            <person name="Baars J.J.P."/>
            <person name="van Peer A."/>
        </authorList>
    </citation>
    <scope>NUCLEOTIDE SEQUENCE [LARGE SCALE GENOMIC DNA]</scope>
    <source>
        <strain evidence="4 5">H119_p4</strain>
    </source>
</reference>
<keyword evidence="2" id="KW-0812">Transmembrane</keyword>
<dbReference type="PANTHER" id="PTHR42028:SF1">
    <property type="entry name" value="YALI0E30657P"/>
    <property type="match status" value="1"/>
</dbReference>
<evidence type="ECO:0000313" key="4">
    <source>
        <dbReference type="EMBL" id="KAF7770759.1"/>
    </source>
</evidence>
<sequence>MSQSSSPGQTIVPIPAPTSTNIPANNTPNTPDTINITNTTANSISLNGTISSNLLTSATSPSSPAFPITAQVGFLTLTQPPQHSTSYYKIGLQNITFGWNFSYILQQPQHLTIKAICDDTHNTYPVGSISGMNEAGVIPGTATEVIWDLKKYQEENQELPLGPGNYRLTIWDERGESAIPGPGLMRQFAGLKFGMYTPRDYVPLDNWTCAQCSLNDSVLAAVAHPALVGFLVSVLVILLSGFQLLRSID</sequence>
<comment type="caution">
    <text evidence="4">The sequence shown here is derived from an EMBL/GenBank/DDBJ whole genome shotgun (WGS) entry which is preliminary data.</text>
</comment>
<keyword evidence="2" id="KW-1133">Transmembrane helix</keyword>
<dbReference type="AlphaFoldDB" id="A0A8H7C970"/>
<name>A0A8H7C970_AGABI</name>
<accession>A0A8H7C970</accession>
<feature type="compositionally biased region" description="Low complexity" evidence="1">
    <location>
        <begin position="17"/>
        <end position="30"/>
    </location>
</feature>
<dbReference type="EMBL" id="JABXXO010000009">
    <property type="protein sequence ID" value="KAF7770759.1"/>
    <property type="molecule type" value="Genomic_DNA"/>
</dbReference>
<feature type="domain" description="DUF7137" evidence="3">
    <location>
        <begin position="69"/>
        <end position="210"/>
    </location>
</feature>
<proteinExistence type="predicted"/>